<proteinExistence type="predicted"/>
<sequence length="193" mass="22164">MKFKIWMPLLIVSLIFLVSPKNDVNALSCVKVDGYKEKMETFGGAIYGEVIQIKGDIKQKGFIGPKEYVTYILVDVERSWNIEVPSQIIVATDYSWGFPFEKGKSYLLHAQNLNGELVNSPCGPVKEIQSLNQIDKQFGEGNTPINQVNMEYKMWFMTDKDYDVLILGGMLILCLLVTIFYFKRRRKMKANDK</sequence>
<comment type="caution">
    <text evidence="3">The sequence shown here is derived from an EMBL/GenBank/DDBJ whole genome shotgun (WGS) entry which is preliminary data.</text>
</comment>
<reference evidence="3" key="1">
    <citation type="submission" date="2020-02" db="EMBL/GenBank/DDBJ databases">
        <authorList>
            <person name="Shen X.-R."/>
            <person name="Zhang Y.-X."/>
        </authorList>
    </citation>
    <scope>NUCLEOTIDE SEQUENCE</scope>
    <source>
        <strain evidence="3">SYP-B3998</strain>
    </source>
</reference>
<feature type="signal peptide" evidence="2">
    <location>
        <begin position="1"/>
        <end position="20"/>
    </location>
</feature>
<evidence type="ECO:0000313" key="3">
    <source>
        <dbReference type="EMBL" id="NEW08565.1"/>
    </source>
</evidence>
<keyword evidence="1" id="KW-0812">Transmembrane</keyword>
<evidence type="ECO:0000256" key="1">
    <source>
        <dbReference type="SAM" id="Phobius"/>
    </source>
</evidence>
<feature type="chain" id="PRO_5039497247" description="LPXTG cell wall anchor domain-containing protein" evidence="2">
    <location>
        <begin position="21"/>
        <end position="193"/>
    </location>
</feature>
<name>A0A6G4A2F7_9BACL</name>
<dbReference type="EMBL" id="JAAIKC010000010">
    <property type="protein sequence ID" value="NEW08565.1"/>
    <property type="molecule type" value="Genomic_DNA"/>
</dbReference>
<feature type="transmembrane region" description="Helical" evidence="1">
    <location>
        <begin position="164"/>
        <end position="182"/>
    </location>
</feature>
<evidence type="ECO:0008006" key="4">
    <source>
        <dbReference type="Google" id="ProtNLM"/>
    </source>
</evidence>
<protein>
    <recommendedName>
        <fullName evidence="4">LPXTG cell wall anchor domain-containing protein</fullName>
    </recommendedName>
</protein>
<dbReference type="AlphaFoldDB" id="A0A6G4A2F7"/>
<organism evidence="3">
    <name type="scientific">Paenibacillus sp. SYP-B3998</name>
    <dbReference type="NCBI Taxonomy" id="2678564"/>
    <lineage>
        <taxon>Bacteria</taxon>
        <taxon>Bacillati</taxon>
        <taxon>Bacillota</taxon>
        <taxon>Bacilli</taxon>
        <taxon>Bacillales</taxon>
        <taxon>Paenibacillaceae</taxon>
        <taxon>Paenibacillus</taxon>
    </lineage>
</organism>
<keyword evidence="2" id="KW-0732">Signal</keyword>
<keyword evidence="1" id="KW-0472">Membrane</keyword>
<dbReference type="SUPFAM" id="SSF50242">
    <property type="entry name" value="TIMP-like"/>
    <property type="match status" value="1"/>
</dbReference>
<dbReference type="InterPro" id="IPR008993">
    <property type="entry name" value="TIMP-like_OB-fold"/>
</dbReference>
<keyword evidence="1" id="KW-1133">Transmembrane helix</keyword>
<gene>
    <name evidence="3" type="ORF">GK047_21430</name>
</gene>
<accession>A0A6G4A2F7</accession>
<dbReference type="RefSeq" id="WP_163951562.1">
    <property type="nucleotide sequence ID" value="NZ_JAAIKC010000010.1"/>
</dbReference>
<evidence type="ECO:0000256" key="2">
    <source>
        <dbReference type="SAM" id="SignalP"/>
    </source>
</evidence>